<reference evidence="1" key="2">
    <citation type="submission" date="2021-04" db="EMBL/GenBank/DDBJ databases">
        <authorList>
            <person name="Podell S."/>
        </authorList>
    </citation>
    <scope>NUCLEOTIDE SEQUENCE</scope>
    <source>
        <strain evidence="1">Hildebrandi</strain>
    </source>
</reference>
<gene>
    <name evidence="1" type="ORF">IV203_026570</name>
</gene>
<sequence>MTSALRLLFDNNRVRVSDLRLNEGESIRHTMEYPTIRWQVDDGIQLVKANGEAQENDHSSTSSELSTQLIPDKTVVFEDAETICDISNGGRSILRQIWFEIKQEPRRSEAETRRILNSAIYSTDVGTQLLFENRYCRVWDFYLEAGGGDPSEPHHHVLDYVFVYVAKGRLLGYTHDGKPGLFDSINDDCDVSWFDLPDGAEKMVDCAHGGKNGYDDIPMREYLVELK</sequence>
<protein>
    <submittedName>
        <fullName evidence="1">Uncharacterized protein</fullName>
    </submittedName>
</protein>
<accession>A0A9K3LK65</accession>
<comment type="caution">
    <text evidence="1">The sequence shown here is derived from an EMBL/GenBank/DDBJ whole genome shotgun (WGS) entry which is preliminary data.</text>
</comment>
<proteinExistence type="predicted"/>
<name>A0A9K3LK65_9STRA</name>
<dbReference type="Proteomes" id="UP000693970">
    <property type="component" value="Unassembled WGS sequence"/>
</dbReference>
<dbReference type="EMBL" id="JAGRRH010000010">
    <property type="protein sequence ID" value="KAG7363210.1"/>
    <property type="molecule type" value="Genomic_DNA"/>
</dbReference>
<keyword evidence="2" id="KW-1185">Reference proteome</keyword>
<dbReference type="OrthoDB" id="421822at2759"/>
<organism evidence="1 2">
    <name type="scientific">Nitzschia inconspicua</name>
    <dbReference type="NCBI Taxonomy" id="303405"/>
    <lineage>
        <taxon>Eukaryota</taxon>
        <taxon>Sar</taxon>
        <taxon>Stramenopiles</taxon>
        <taxon>Ochrophyta</taxon>
        <taxon>Bacillariophyta</taxon>
        <taxon>Bacillariophyceae</taxon>
        <taxon>Bacillariophycidae</taxon>
        <taxon>Bacillariales</taxon>
        <taxon>Bacillariaceae</taxon>
        <taxon>Nitzschia</taxon>
    </lineage>
</organism>
<evidence type="ECO:0000313" key="1">
    <source>
        <dbReference type="EMBL" id="KAG7363210.1"/>
    </source>
</evidence>
<dbReference type="AlphaFoldDB" id="A0A9K3LK65"/>
<evidence type="ECO:0000313" key="2">
    <source>
        <dbReference type="Proteomes" id="UP000693970"/>
    </source>
</evidence>
<reference evidence="1" key="1">
    <citation type="journal article" date="2021" name="Sci. Rep.">
        <title>Diploid genomic architecture of Nitzschia inconspicua, an elite biomass production diatom.</title>
        <authorList>
            <person name="Oliver A."/>
            <person name="Podell S."/>
            <person name="Pinowska A."/>
            <person name="Traller J.C."/>
            <person name="Smith S.R."/>
            <person name="McClure R."/>
            <person name="Beliaev A."/>
            <person name="Bohutskyi P."/>
            <person name="Hill E.A."/>
            <person name="Rabines A."/>
            <person name="Zheng H."/>
            <person name="Allen L.Z."/>
            <person name="Kuo A."/>
            <person name="Grigoriev I.V."/>
            <person name="Allen A.E."/>
            <person name="Hazlebeck D."/>
            <person name="Allen E.E."/>
        </authorList>
    </citation>
    <scope>NUCLEOTIDE SEQUENCE</scope>
    <source>
        <strain evidence="1">Hildebrandi</strain>
    </source>
</reference>